<dbReference type="STRING" id="4529.A0A0E0QWN5"/>
<dbReference type="InterPro" id="IPR043926">
    <property type="entry name" value="ABCG_dom"/>
</dbReference>
<evidence type="ECO:0000256" key="5">
    <source>
        <dbReference type="ARBA" id="ARBA00022741"/>
    </source>
</evidence>
<dbReference type="PROSITE" id="PS50893">
    <property type="entry name" value="ABC_TRANSPORTER_2"/>
    <property type="match status" value="1"/>
</dbReference>
<dbReference type="eggNOG" id="KOG0061">
    <property type="taxonomic scope" value="Eukaryota"/>
</dbReference>
<evidence type="ECO:0000256" key="6">
    <source>
        <dbReference type="ARBA" id="ARBA00022840"/>
    </source>
</evidence>
<keyword evidence="7 10" id="KW-1133">Transmembrane helix</keyword>
<dbReference type="OMA" id="SAPRCAY"/>
<feature type="region of interest" description="Disordered" evidence="9">
    <location>
        <begin position="1"/>
        <end position="24"/>
    </location>
</feature>
<organism evidence="12 13">
    <name type="scientific">Oryza rufipogon</name>
    <name type="common">Brownbeard rice</name>
    <name type="synonym">Asian wild rice</name>
    <dbReference type="NCBI Taxonomy" id="4529"/>
    <lineage>
        <taxon>Eukaryota</taxon>
        <taxon>Viridiplantae</taxon>
        <taxon>Streptophyta</taxon>
        <taxon>Embryophyta</taxon>
        <taxon>Tracheophyta</taxon>
        <taxon>Spermatophyta</taxon>
        <taxon>Magnoliopsida</taxon>
        <taxon>Liliopsida</taxon>
        <taxon>Poales</taxon>
        <taxon>Poaceae</taxon>
        <taxon>BOP clade</taxon>
        <taxon>Oryzoideae</taxon>
        <taxon>Oryzeae</taxon>
        <taxon>Oryzinae</taxon>
        <taxon>Oryza</taxon>
    </lineage>
</organism>
<keyword evidence="6" id="KW-0067">ATP-binding</keyword>
<feature type="compositionally biased region" description="Low complexity" evidence="9">
    <location>
        <begin position="195"/>
        <end position="207"/>
    </location>
</feature>
<dbReference type="PANTHER" id="PTHR48042">
    <property type="entry name" value="ABC TRANSPORTER G FAMILY MEMBER 11"/>
    <property type="match status" value="1"/>
</dbReference>
<dbReference type="PANTHER" id="PTHR48042:SF20">
    <property type="entry name" value="OS10G0163290 PROTEIN"/>
    <property type="match status" value="1"/>
</dbReference>
<dbReference type="GO" id="GO:0016887">
    <property type="term" value="F:ATP hydrolysis activity"/>
    <property type="evidence" value="ECO:0007669"/>
    <property type="project" value="InterPro"/>
</dbReference>
<evidence type="ECO:0000259" key="11">
    <source>
        <dbReference type="PROSITE" id="PS50893"/>
    </source>
</evidence>
<dbReference type="GO" id="GO:0140359">
    <property type="term" value="F:ABC-type transporter activity"/>
    <property type="evidence" value="ECO:0007669"/>
    <property type="project" value="InterPro"/>
</dbReference>
<dbReference type="GO" id="GO:0005524">
    <property type="term" value="F:ATP binding"/>
    <property type="evidence" value="ECO:0007669"/>
    <property type="project" value="UniProtKB-KW"/>
</dbReference>
<proteinExistence type="inferred from homology"/>
<dbReference type="FunFam" id="3.40.50.300:FF:004957">
    <property type="entry name" value="Os10g0163290 protein"/>
    <property type="match status" value="1"/>
</dbReference>
<evidence type="ECO:0000256" key="9">
    <source>
        <dbReference type="SAM" id="MobiDB-lite"/>
    </source>
</evidence>
<accession>A0A0E0QWN5</accession>
<evidence type="ECO:0000256" key="10">
    <source>
        <dbReference type="SAM" id="Phobius"/>
    </source>
</evidence>
<feature type="transmembrane region" description="Helical" evidence="10">
    <location>
        <begin position="621"/>
        <end position="641"/>
    </location>
</feature>
<reference evidence="13" key="1">
    <citation type="submission" date="2013-06" db="EMBL/GenBank/DDBJ databases">
        <authorList>
            <person name="Zhao Q."/>
        </authorList>
    </citation>
    <scope>NUCLEOTIDE SEQUENCE</scope>
    <source>
        <strain evidence="13">cv. W1943</strain>
    </source>
</reference>
<keyword evidence="3" id="KW-0813">Transport</keyword>
<dbReference type="Gene3D" id="3.40.50.300">
    <property type="entry name" value="P-loop containing nucleotide triphosphate hydrolases"/>
    <property type="match status" value="2"/>
</dbReference>
<evidence type="ECO:0000313" key="12">
    <source>
        <dbReference type="EnsemblPlants" id="ORUFI10G03590.1"/>
    </source>
</evidence>
<dbReference type="Gramene" id="ORUFI10G03590.1">
    <property type="protein sequence ID" value="ORUFI10G03590.1"/>
    <property type="gene ID" value="ORUFI10G03590"/>
</dbReference>
<feature type="transmembrane region" description="Helical" evidence="10">
    <location>
        <begin position="724"/>
        <end position="747"/>
    </location>
</feature>
<dbReference type="SUPFAM" id="SSF52540">
    <property type="entry name" value="P-loop containing nucleoside triphosphate hydrolases"/>
    <property type="match status" value="1"/>
</dbReference>
<feature type="transmembrane region" description="Helical" evidence="10">
    <location>
        <begin position="696"/>
        <end position="718"/>
    </location>
</feature>
<dbReference type="Pfam" id="PF01061">
    <property type="entry name" value="ABC2_membrane"/>
    <property type="match status" value="1"/>
</dbReference>
<comment type="subcellular location">
    <subcellularLocation>
        <location evidence="1">Membrane</location>
        <topology evidence="1">Multi-pass membrane protein</topology>
    </subcellularLocation>
</comment>
<feature type="compositionally biased region" description="Low complexity" evidence="9">
    <location>
        <begin position="214"/>
        <end position="225"/>
    </location>
</feature>
<dbReference type="AlphaFoldDB" id="A0A0E0QWN5"/>
<feature type="transmembrane region" description="Helical" evidence="10">
    <location>
        <begin position="661"/>
        <end position="684"/>
    </location>
</feature>
<protein>
    <recommendedName>
        <fullName evidence="11">ABC transporter domain-containing protein</fullName>
    </recommendedName>
</protein>
<dbReference type="InterPro" id="IPR027417">
    <property type="entry name" value="P-loop_NTPase"/>
</dbReference>
<dbReference type="HOGENOM" id="CLU_000604_57_7_1"/>
<evidence type="ECO:0000256" key="1">
    <source>
        <dbReference type="ARBA" id="ARBA00004141"/>
    </source>
</evidence>
<dbReference type="EnsemblPlants" id="ORUFI10G03590.1">
    <property type="protein sequence ID" value="ORUFI10G03590.1"/>
    <property type="gene ID" value="ORUFI10G03590"/>
</dbReference>
<keyword evidence="13" id="KW-1185">Reference proteome</keyword>
<keyword evidence="4 10" id="KW-0812">Transmembrane</keyword>
<dbReference type="Pfam" id="PF19055">
    <property type="entry name" value="ABC2_membrane_7"/>
    <property type="match status" value="1"/>
</dbReference>
<dbReference type="GO" id="GO:0016020">
    <property type="term" value="C:membrane"/>
    <property type="evidence" value="ECO:0007669"/>
    <property type="project" value="UniProtKB-SubCell"/>
</dbReference>
<dbReference type="InterPro" id="IPR052215">
    <property type="entry name" value="Plant_ABCG"/>
</dbReference>
<reference evidence="12" key="2">
    <citation type="submission" date="2015-06" db="UniProtKB">
        <authorList>
            <consortium name="EnsemblPlants"/>
        </authorList>
    </citation>
    <scope>IDENTIFICATION</scope>
</reference>
<dbReference type="InterPro" id="IPR017871">
    <property type="entry name" value="ABC_transporter-like_CS"/>
</dbReference>
<dbReference type="Proteomes" id="UP000008022">
    <property type="component" value="Unassembled WGS sequence"/>
</dbReference>
<evidence type="ECO:0000313" key="13">
    <source>
        <dbReference type="Proteomes" id="UP000008022"/>
    </source>
</evidence>
<dbReference type="SMART" id="SM00382">
    <property type="entry name" value="AAA"/>
    <property type="match status" value="1"/>
</dbReference>
<dbReference type="InterPro" id="IPR003439">
    <property type="entry name" value="ABC_transporter-like_ATP-bd"/>
</dbReference>
<dbReference type="PROSITE" id="PS00211">
    <property type="entry name" value="ABC_TRANSPORTER_1"/>
    <property type="match status" value="1"/>
</dbReference>
<evidence type="ECO:0000256" key="4">
    <source>
        <dbReference type="ARBA" id="ARBA00022692"/>
    </source>
</evidence>
<feature type="transmembrane region" description="Helical" evidence="10">
    <location>
        <begin position="587"/>
        <end position="609"/>
    </location>
</feature>
<evidence type="ECO:0000256" key="8">
    <source>
        <dbReference type="ARBA" id="ARBA00023136"/>
    </source>
</evidence>
<dbReference type="Pfam" id="PF00005">
    <property type="entry name" value="ABC_tran"/>
    <property type="match status" value="2"/>
</dbReference>
<dbReference type="InterPro" id="IPR013525">
    <property type="entry name" value="ABC2_TM"/>
</dbReference>
<evidence type="ECO:0000256" key="3">
    <source>
        <dbReference type="ARBA" id="ARBA00022448"/>
    </source>
</evidence>
<evidence type="ECO:0000256" key="7">
    <source>
        <dbReference type="ARBA" id="ARBA00022989"/>
    </source>
</evidence>
<sequence length="847" mass="91071">MATSPLPRWAPTPSPSLPLWRTSPGGGDGAAVRGFLRSPFRTVLAALRGRRAAPRGDTAPPRPLHPAAAAATTEHAAASGFDSIGIDVVGAARGEKRLDDGDGGGVFLTWEDVWVTAVDSRGHAAAILNGVGGCARPGEVLAIMGPSGCGKTTLLDTLAGNPTRTLCSRLLNPRLRAPGSGSMRRKELHGGGGRSSTAAARHGGRSSMPSSIQGLGAAGLPNGLPMEDLPMQDLNESPPDPPSASRNLAPLLARLSVRSPPTTAATSALPSTAAAQQIWSSHVPPSLIRTPQPFLHRASPSSSSSTALDLNLKMRGQILINGRSQKLAFGTSAYVTQDNVLMTTLTVREAIYYSAQIQLPDTMSTAEKLARGDDTVREMGLTGALDIRIGGRSSKGISGGQQKRLSICLDILTCPRLLFLDEPTSGLDSAASFHVMSRITSLAAREGMTIVAVVHQPCSEVFELFHGLCLLASGSTIFFGPASTAAEFFASNGYPCPPMRNPSDHFLRTVNKDFDKESEEGLPCMPEEEAIDILVNSYKSSNTSEVANQEMRYDRAMIGRNRPGFVTKTLVLTRCSFVNMYRDIGYYWLRLAIYVCITVCLGTIFYHVGYGPDSIQARSHMLMFIATLLTFMAIGGFPSFVEDMKIFRKRLNGHYGVAAFVISNTLSSIPYLLLNAVVPGAIAYYLTGLQGKIEHFVYFALVLCACTMLVEALMMIVATIVPDFLMGIITGAGIQGIMMLTSGFFQIPNNLPKIVWKYPMYYISFHKYALQGFYKNEFSGLVFQSNLGGQETVSGEKVIVELFQVETGHSRWVDLAVIDVVKPMLLGLTFRCNTKCICGIENLCSTS</sequence>
<evidence type="ECO:0000256" key="2">
    <source>
        <dbReference type="ARBA" id="ARBA00005814"/>
    </source>
</evidence>
<name>A0A0E0QWN5_ORYRU</name>
<feature type="region of interest" description="Disordered" evidence="9">
    <location>
        <begin position="170"/>
        <end position="247"/>
    </location>
</feature>
<feature type="domain" description="ABC transporter" evidence="11">
    <location>
        <begin position="108"/>
        <end position="498"/>
    </location>
</feature>
<keyword evidence="8 10" id="KW-0472">Membrane</keyword>
<dbReference type="InterPro" id="IPR003593">
    <property type="entry name" value="AAA+_ATPase"/>
</dbReference>
<keyword evidence="5" id="KW-0547">Nucleotide-binding</keyword>
<comment type="similarity">
    <text evidence="2">Belongs to the ABC transporter superfamily. ABCG family. Eye pigment precursor importer (TC 3.A.1.204) subfamily.</text>
</comment>